<name>G0MAH1_CAEBE</name>
<dbReference type="eggNOG" id="ENOG502TJZ9">
    <property type="taxonomic scope" value="Eukaryota"/>
</dbReference>
<dbReference type="Proteomes" id="UP000008068">
    <property type="component" value="Unassembled WGS sequence"/>
</dbReference>
<keyword evidence="3" id="KW-1185">Reference proteome</keyword>
<dbReference type="EMBL" id="GL379788">
    <property type="protein sequence ID" value="EGT40415.1"/>
    <property type="molecule type" value="Genomic_DNA"/>
</dbReference>
<feature type="compositionally biased region" description="Basic and acidic residues" evidence="1">
    <location>
        <begin position="420"/>
        <end position="432"/>
    </location>
</feature>
<feature type="compositionally biased region" description="Basic residues" evidence="1">
    <location>
        <begin position="433"/>
        <end position="444"/>
    </location>
</feature>
<gene>
    <name evidence="2" type="ORF">CAEBREN_07401</name>
</gene>
<protein>
    <submittedName>
        <fullName evidence="2">Uncharacterized protein</fullName>
    </submittedName>
</protein>
<organism evidence="3">
    <name type="scientific">Caenorhabditis brenneri</name>
    <name type="common">Nematode worm</name>
    <dbReference type="NCBI Taxonomy" id="135651"/>
    <lineage>
        <taxon>Eukaryota</taxon>
        <taxon>Metazoa</taxon>
        <taxon>Ecdysozoa</taxon>
        <taxon>Nematoda</taxon>
        <taxon>Chromadorea</taxon>
        <taxon>Rhabditida</taxon>
        <taxon>Rhabditina</taxon>
        <taxon>Rhabditomorpha</taxon>
        <taxon>Rhabditoidea</taxon>
        <taxon>Rhabditidae</taxon>
        <taxon>Peloderinae</taxon>
        <taxon>Caenorhabditis</taxon>
    </lineage>
</organism>
<reference evidence="3" key="1">
    <citation type="submission" date="2011-07" db="EMBL/GenBank/DDBJ databases">
        <authorList>
            <consortium name="Caenorhabditis brenneri Sequencing and Analysis Consortium"/>
            <person name="Wilson R.K."/>
        </authorList>
    </citation>
    <scope>NUCLEOTIDE SEQUENCE [LARGE SCALE GENOMIC DNA]</scope>
    <source>
        <strain evidence="3">PB2801</strain>
    </source>
</reference>
<feature type="region of interest" description="Disordered" evidence="1">
    <location>
        <begin position="420"/>
        <end position="465"/>
    </location>
</feature>
<proteinExistence type="predicted"/>
<sequence length="522" mass="59401">MVLLPGDGALKFDVPRIEIHPPTPTPPPVTPKAAIVSKGEEASKLPLIDLSTEKTVFDENVEDLDSNVTALVNRLCRTCLIVFFDLQISKHFSKKPYKDEGDKVRKEVMRTVAVVSHSLYKRGYTFNDMVQRLERFNFYVDLNAMKELIVNYPTRREQEIIKLGRHNAAYMLCMAIDGQSEYVFNLVKLFVSTHDLIAKVRVIEEICGKASRTYAIIKGPEVAMLLQTALKVANAATAAKHGLGTFKATHLALSELPDLLAVQAKAGETETATLADFVASLLPYNEKQLDVVRESMRGFSNSRKKLLEVPKLIENIRRVQNQQTYLGNEDVQRFYILFREHQLEGCEYMEKLHFRLLESEESVKSTIGAEMNKTLAEAAELLVLSLDMVLASKKDNRFGSLVSKPFMARKIYTNLDSTIKNEKNGENLPSKRGERRNRLSSKHRPNSDKPKSRFLSHRPQNEVDDANIETVSTDEGGSPSVPGPASHNVWRRMRGFFRDKVRTLQAEYEGMRDYMRWRRHLL</sequence>
<dbReference type="HOGENOM" id="CLU_521982_0_0_1"/>
<evidence type="ECO:0000256" key="1">
    <source>
        <dbReference type="SAM" id="MobiDB-lite"/>
    </source>
</evidence>
<accession>G0MAH1</accession>
<dbReference type="AlphaFoldDB" id="G0MAH1"/>
<evidence type="ECO:0000313" key="3">
    <source>
        <dbReference type="Proteomes" id="UP000008068"/>
    </source>
</evidence>
<dbReference type="InParanoid" id="G0MAH1"/>
<evidence type="ECO:0000313" key="2">
    <source>
        <dbReference type="EMBL" id="EGT40415.1"/>
    </source>
</evidence>